<reference evidence="1 2" key="1">
    <citation type="submission" date="2022-11" db="EMBL/GenBank/DDBJ databases">
        <title>Study of microbial diversity in lake waters.</title>
        <authorList>
            <person name="Zhang J."/>
        </authorList>
    </citation>
    <scope>NUCLEOTIDE SEQUENCE [LARGE SCALE GENOMIC DNA]</scope>
    <source>
        <strain evidence="1 2">DT12</strain>
    </source>
</reference>
<protein>
    <recommendedName>
        <fullName evidence="3">DUF1292 domain-containing protein</fullName>
    </recommendedName>
</protein>
<organism evidence="1 2">
    <name type="scientific">Tumebacillus lacus</name>
    <dbReference type="NCBI Taxonomy" id="2995335"/>
    <lineage>
        <taxon>Bacteria</taxon>
        <taxon>Bacillati</taxon>
        <taxon>Bacillota</taxon>
        <taxon>Bacilli</taxon>
        <taxon>Bacillales</taxon>
        <taxon>Alicyclobacillaceae</taxon>
        <taxon>Tumebacillus</taxon>
    </lineage>
</organism>
<evidence type="ECO:0000313" key="1">
    <source>
        <dbReference type="EMBL" id="MCX7571462.1"/>
    </source>
</evidence>
<evidence type="ECO:0008006" key="3">
    <source>
        <dbReference type="Google" id="ProtNLM"/>
    </source>
</evidence>
<accession>A0ABT3X6I2</accession>
<keyword evidence="2" id="KW-1185">Reference proteome</keyword>
<dbReference type="Proteomes" id="UP001208017">
    <property type="component" value="Unassembled WGS sequence"/>
</dbReference>
<proteinExistence type="predicted"/>
<evidence type="ECO:0000313" key="2">
    <source>
        <dbReference type="Proteomes" id="UP001208017"/>
    </source>
</evidence>
<name>A0ABT3X6I2_9BACL</name>
<gene>
    <name evidence="1" type="ORF">OS242_16055</name>
</gene>
<comment type="caution">
    <text evidence="1">The sequence shown here is derived from an EMBL/GenBank/DDBJ whole genome shotgun (WGS) entry which is preliminary data.</text>
</comment>
<sequence length="151" mass="18215">MSQHKFRFNKAREYAFFNEHVHLLFVDFERDEKQELYLIRDVEADGTYILDYPGELFTEQIRELVKSIFFVQVQEENQAEKRYVLGAFFTYMRQEYALYYDRDSETVEELVFFRAKATGTGDWELENVAHEEEYQEIVAHVLDKYGSFLSK</sequence>
<dbReference type="RefSeq" id="WP_267152713.1">
    <property type="nucleotide sequence ID" value="NZ_JAPMLT010000011.1"/>
</dbReference>
<dbReference type="EMBL" id="JAPMLT010000011">
    <property type="protein sequence ID" value="MCX7571462.1"/>
    <property type="molecule type" value="Genomic_DNA"/>
</dbReference>